<keyword evidence="3" id="KW-1185">Reference proteome</keyword>
<dbReference type="AlphaFoldDB" id="B9SSZ1"/>
<sequence>MGEIGFCENCDPDKFGFFDMEGIIKDLGYSNVLKIAYMRLEGGGFYFFEEDKRCMEMLNFIKDWLVSMYCEREAIVELIDENQEVMDKGAEVNENAEEAGN</sequence>
<feature type="domain" description="PB1-like" evidence="1">
    <location>
        <begin position="2"/>
        <end position="63"/>
    </location>
</feature>
<dbReference type="Proteomes" id="UP000008311">
    <property type="component" value="Unassembled WGS sequence"/>
</dbReference>
<name>B9SSZ1_RICCO</name>
<dbReference type="InterPro" id="IPR058594">
    <property type="entry name" value="PB1-like_dom_pln"/>
</dbReference>
<dbReference type="Pfam" id="PF26130">
    <property type="entry name" value="PB1-like"/>
    <property type="match status" value="1"/>
</dbReference>
<organism evidence="2 3">
    <name type="scientific">Ricinus communis</name>
    <name type="common">Castor bean</name>
    <dbReference type="NCBI Taxonomy" id="3988"/>
    <lineage>
        <taxon>Eukaryota</taxon>
        <taxon>Viridiplantae</taxon>
        <taxon>Streptophyta</taxon>
        <taxon>Embryophyta</taxon>
        <taxon>Tracheophyta</taxon>
        <taxon>Spermatophyta</taxon>
        <taxon>Magnoliopsida</taxon>
        <taxon>eudicotyledons</taxon>
        <taxon>Gunneridae</taxon>
        <taxon>Pentapetalae</taxon>
        <taxon>rosids</taxon>
        <taxon>fabids</taxon>
        <taxon>Malpighiales</taxon>
        <taxon>Euphorbiaceae</taxon>
        <taxon>Acalyphoideae</taxon>
        <taxon>Acalypheae</taxon>
        <taxon>Ricinus</taxon>
    </lineage>
</organism>
<proteinExistence type="predicted"/>
<reference evidence="3" key="1">
    <citation type="journal article" date="2010" name="Nat. Biotechnol.">
        <title>Draft genome sequence of the oilseed species Ricinus communis.</title>
        <authorList>
            <person name="Chan A.P."/>
            <person name="Crabtree J."/>
            <person name="Zhao Q."/>
            <person name="Lorenzi H."/>
            <person name="Orvis J."/>
            <person name="Puiu D."/>
            <person name="Melake-Berhan A."/>
            <person name="Jones K.M."/>
            <person name="Redman J."/>
            <person name="Chen G."/>
            <person name="Cahoon E.B."/>
            <person name="Gedil M."/>
            <person name="Stanke M."/>
            <person name="Haas B.J."/>
            <person name="Wortman J.R."/>
            <person name="Fraser-Liggett C.M."/>
            <person name="Ravel J."/>
            <person name="Rabinowicz P.D."/>
        </authorList>
    </citation>
    <scope>NUCLEOTIDE SEQUENCE [LARGE SCALE GENOMIC DNA]</scope>
    <source>
        <strain evidence="3">cv. Hale</strain>
    </source>
</reference>
<dbReference type="EMBL" id="EQ974119">
    <property type="protein sequence ID" value="EEF33294.1"/>
    <property type="molecule type" value="Genomic_DNA"/>
</dbReference>
<accession>B9SSZ1</accession>
<evidence type="ECO:0000313" key="2">
    <source>
        <dbReference type="EMBL" id="EEF33294.1"/>
    </source>
</evidence>
<gene>
    <name evidence="2" type="ORF">RCOM_1269030</name>
</gene>
<evidence type="ECO:0000259" key="1">
    <source>
        <dbReference type="Pfam" id="PF26130"/>
    </source>
</evidence>
<evidence type="ECO:0000313" key="3">
    <source>
        <dbReference type="Proteomes" id="UP000008311"/>
    </source>
</evidence>
<dbReference type="InParanoid" id="B9SSZ1"/>
<protein>
    <recommendedName>
        <fullName evidence="1">PB1-like domain-containing protein</fullName>
    </recommendedName>
</protein>